<evidence type="ECO:0000259" key="7">
    <source>
        <dbReference type="Pfam" id="PF01171"/>
    </source>
</evidence>
<keyword evidence="3 6" id="KW-0547">Nucleotide-binding</keyword>
<keyword evidence="6" id="KW-0963">Cytoplasm</keyword>
<dbReference type="SUPFAM" id="SSF52402">
    <property type="entry name" value="Adenine nucleotide alpha hydrolases-like"/>
    <property type="match status" value="1"/>
</dbReference>
<dbReference type="InterPro" id="IPR012094">
    <property type="entry name" value="tRNA_Ile_lys_synt"/>
</dbReference>
<dbReference type="PANTHER" id="PTHR43033">
    <property type="entry name" value="TRNA(ILE)-LYSIDINE SYNTHASE-RELATED"/>
    <property type="match status" value="1"/>
</dbReference>
<comment type="domain">
    <text evidence="6">The N-terminal region contains the highly conserved SGGXDS motif, predicted to be a P-loop motif involved in ATP binding.</text>
</comment>
<comment type="caution">
    <text evidence="8">The sequence shown here is derived from an EMBL/GenBank/DDBJ whole genome shotgun (WGS) entry which is preliminary data.</text>
</comment>
<keyword evidence="4 6" id="KW-0067">ATP-binding</keyword>
<evidence type="ECO:0000313" key="8">
    <source>
        <dbReference type="EMBL" id="MFC6670032.1"/>
    </source>
</evidence>
<dbReference type="CDD" id="cd01992">
    <property type="entry name" value="TilS_N"/>
    <property type="match status" value="1"/>
</dbReference>
<evidence type="ECO:0000256" key="5">
    <source>
        <dbReference type="ARBA" id="ARBA00048539"/>
    </source>
</evidence>
<evidence type="ECO:0000256" key="1">
    <source>
        <dbReference type="ARBA" id="ARBA00022598"/>
    </source>
</evidence>
<keyword evidence="2 6" id="KW-0819">tRNA processing</keyword>
<evidence type="ECO:0000256" key="6">
    <source>
        <dbReference type="HAMAP-Rule" id="MF_01161"/>
    </source>
</evidence>
<dbReference type="InterPro" id="IPR011063">
    <property type="entry name" value="TilS/TtcA_N"/>
</dbReference>
<protein>
    <recommendedName>
        <fullName evidence="6">tRNA(Ile)-lysidine synthase</fullName>
        <ecNumber evidence="6">6.3.4.19</ecNumber>
    </recommendedName>
    <alternativeName>
        <fullName evidence="6">tRNA(Ile)-2-lysyl-cytidine synthase</fullName>
    </alternativeName>
    <alternativeName>
        <fullName evidence="6">tRNA(Ile)-lysidine synthetase</fullName>
    </alternativeName>
</protein>
<proteinExistence type="inferred from homology"/>
<feature type="binding site" evidence="6">
    <location>
        <begin position="28"/>
        <end position="33"/>
    </location>
    <ligand>
        <name>ATP</name>
        <dbReference type="ChEBI" id="CHEBI:30616"/>
    </ligand>
</feature>
<keyword evidence="1 6" id="KW-0436">Ligase</keyword>
<dbReference type="Pfam" id="PF01171">
    <property type="entry name" value="ATP_bind_3"/>
    <property type="match status" value="1"/>
</dbReference>
<dbReference type="NCBIfam" id="TIGR02432">
    <property type="entry name" value="lysidine_TilS_N"/>
    <property type="match status" value="1"/>
</dbReference>
<comment type="similarity">
    <text evidence="6">Belongs to the tRNA(Ile)-lysidine synthase family.</text>
</comment>
<feature type="domain" description="tRNA(Ile)-lysidine/2-thiocytidine synthase N-terminal" evidence="7">
    <location>
        <begin position="23"/>
        <end position="195"/>
    </location>
</feature>
<evidence type="ECO:0000256" key="4">
    <source>
        <dbReference type="ARBA" id="ARBA00022840"/>
    </source>
</evidence>
<sequence>MAPDALLSAFRRQLEARPGTRRWLIGFSGGLDSRVLVELAARCLDPTRILLLHVNHHLQAEADSWAVRCRRTAAALGLGIRVLNVAPASASEADAREARYRAFEGELQTGDCLLLGHHADDQAETLLLRLLRGAGVRGLKGMPRSRRLGAGRLLRPLLDIKRADLQSWARQQGLEWIEDPSNAGLDYDRNFLRHRVLPPLAERWPDCARRTAHSSGHLDEAAGLLAEVAGDDLAACRRPRGGSVSRRWRHCRRRGATICCVTGWRRRPASA</sequence>
<dbReference type="PANTHER" id="PTHR43033:SF1">
    <property type="entry name" value="TRNA(ILE)-LYSIDINE SYNTHASE-RELATED"/>
    <property type="match status" value="1"/>
</dbReference>
<keyword evidence="9" id="KW-1185">Reference proteome</keyword>
<dbReference type="EC" id="6.3.4.19" evidence="6"/>
<dbReference type="InterPro" id="IPR012795">
    <property type="entry name" value="tRNA_Ile_lys_synt_N"/>
</dbReference>
<accession>A0ABW1ZXX4</accession>
<dbReference type="HAMAP" id="MF_01161">
    <property type="entry name" value="tRNA_Ile_lys_synt"/>
    <property type="match status" value="1"/>
</dbReference>
<organism evidence="8 9">
    <name type="scientific">Marinobacterium aestuariivivens</name>
    <dbReference type="NCBI Taxonomy" id="1698799"/>
    <lineage>
        <taxon>Bacteria</taxon>
        <taxon>Pseudomonadati</taxon>
        <taxon>Pseudomonadota</taxon>
        <taxon>Gammaproteobacteria</taxon>
        <taxon>Oceanospirillales</taxon>
        <taxon>Oceanospirillaceae</taxon>
        <taxon>Marinobacterium</taxon>
    </lineage>
</organism>
<gene>
    <name evidence="6 8" type="primary">tilS</name>
    <name evidence="8" type="ORF">ACFQDL_07985</name>
</gene>
<reference evidence="9" key="1">
    <citation type="journal article" date="2019" name="Int. J. Syst. Evol. Microbiol.">
        <title>The Global Catalogue of Microorganisms (GCM) 10K type strain sequencing project: providing services to taxonomists for standard genome sequencing and annotation.</title>
        <authorList>
            <consortium name="The Broad Institute Genomics Platform"/>
            <consortium name="The Broad Institute Genome Sequencing Center for Infectious Disease"/>
            <person name="Wu L."/>
            <person name="Ma J."/>
        </authorList>
    </citation>
    <scope>NUCLEOTIDE SEQUENCE [LARGE SCALE GENOMIC DNA]</scope>
    <source>
        <strain evidence="9">NBRC 111756</strain>
    </source>
</reference>
<dbReference type="GO" id="GO:0032267">
    <property type="term" value="F:tRNA(Ile)-lysidine synthase activity"/>
    <property type="evidence" value="ECO:0007669"/>
    <property type="project" value="UniProtKB-EC"/>
</dbReference>
<comment type="function">
    <text evidence="6">Ligates lysine onto the cytidine present at position 34 of the AUA codon-specific tRNA(Ile) that contains the anticodon CAU, in an ATP-dependent manner. Cytidine is converted to lysidine, thus changing the amino acid specificity of the tRNA from methionine to isoleucine.</text>
</comment>
<comment type="subcellular location">
    <subcellularLocation>
        <location evidence="6">Cytoplasm</location>
    </subcellularLocation>
</comment>
<dbReference type="Proteomes" id="UP001596422">
    <property type="component" value="Unassembled WGS sequence"/>
</dbReference>
<evidence type="ECO:0000313" key="9">
    <source>
        <dbReference type="Proteomes" id="UP001596422"/>
    </source>
</evidence>
<name>A0ABW1ZXX4_9GAMM</name>
<dbReference type="InterPro" id="IPR014729">
    <property type="entry name" value="Rossmann-like_a/b/a_fold"/>
</dbReference>
<evidence type="ECO:0000256" key="2">
    <source>
        <dbReference type="ARBA" id="ARBA00022694"/>
    </source>
</evidence>
<evidence type="ECO:0000256" key="3">
    <source>
        <dbReference type="ARBA" id="ARBA00022741"/>
    </source>
</evidence>
<dbReference type="EMBL" id="JBHSWE010000001">
    <property type="protein sequence ID" value="MFC6670032.1"/>
    <property type="molecule type" value="Genomic_DNA"/>
</dbReference>
<comment type="catalytic activity">
    <reaction evidence="5 6">
        <text>cytidine(34) in tRNA(Ile2) + L-lysine + ATP = lysidine(34) in tRNA(Ile2) + AMP + diphosphate + H(+)</text>
        <dbReference type="Rhea" id="RHEA:43744"/>
        <dbReference type="Rhea" id="RHEA-COMP:10625"/>
        <dbReference type="Rhea" id="RHEA-COMP:10670"/>
        <dbReference type="ChEBI" id="CHEBI:15378"/>
        <dbReference type="ChEBI" id="CHEBI:30616"/>
        <dbReference type="ChEBI" id="CHEBI:32551"/>
        <dbReference type="ChEBI" id="CHEBI:33019"/>
        <dbReference type="ChEBI" id="CHEBI:82748"/>
        <dbReference type="ChEBI" id="CHEBI:83665"/>
        <dbReference type="ChEBI" id="CHEBI:456215"/>
        <dbReference type="EC" id="6.3.4.19"/>
    </reaction>
</comment>
<dbReference type="RefSeq" id="WP_379908550.1">
    <property type="nucleotide sequence ID" value="NZ_JBHSWE010000001.1"/>
</dbReference>
<dbReference type="Gene3D" id="3.40.50.620">
    <property type="entry name" value="HUPs"/>
    <property type="match status" value="1"/>
</dbReference>